<feature type="signal peptide" evidence="3">
    <location>
        <begin position="1"/>
        <end position="17"/>
    </location>
</feature>
<evidence type="ECO:0000256" key="2">
    <source>
        <dbReference type="SAM" id="MobiDB-lite"/>
    </source>
</evidence>
<feature type="domain" description="DUF5667" evidence="4">
    <location>
        <begin position="52"/>
        <end position="164"/>
    </location>
</feature>
<reference evidence="6" key="1">
    <citation type="submission" date="2017-09" db="EMBL/GenBank/DDBJ databases">
        <title>Depth-based differentiation of microbial function through sediment-hosted aquifers and enrichment of novel symbionts in the deep terrestrial subsurface.</title>
        <authorList>
            <person name="Probst A.J."/>
            <person name="Ladd B."/>
            <person name="Jarett J.K."/>
            <person name="Geller-Mcgrath D.E."/>
            <person name="Sieber C.M.K."/>
            <person name="Emerson J.B."/>
            <person name="Anantharaman K."/>
            <person name="Thomas B.C."/>
            <person name="Malmstrom R."/>
            <person name="Stieglmeier M."/>
            <person name="Klingl A."/>
            <person name="Woyke T."/>
            <person name="Ryan C.M."/>
            <person name="Banfield J.F."/>
        </authorList>
    </citation>
    <scope>NUCLEOTIDE SEQUENCE [LARGE SCALE GENOMIC DNA]</scope>
</reference>
<protein>
    <recommendedName>
        <fullName evidence="4">DUF5667 domain-containing protein</fullName>
    </recommendedName>
</protein>
<dbReference type="Proteomes" id="UP000229362">
    <property type="component" value="Unassembled WGS sequence"/>
</dbReference>
<name>A0A2M6W224_9BACT</name>
<keyword evidence="1" id="KW-0175">Coiled coil</keyword>
<dbReference type="Pfam" id="PF18915">
    <property type="entry name" value="DUF5667"/>
    <property type="match status" value="1"/>
</dbReference>
<feature type="compositionally biased region" description="Basic and acidic residues" evidence="2">
    <location>
        <begin position="267"/>
        <end position="293"/>
    </location>
</feature>
<feature type="region of interest" description="Disordered" evidence="2">
    <location>
        <begin position="267"/>
        <end position="311"/>
    </location>
</feature>
<evidence type="ECO:0000256" key="3">
    <source>
        <dbReference type="SAM" id="SignalP"/>
    </source>
</evidence>
<proteinExistence type="predicted"/>
<dbReference type="EMBL" id="PFBZ01000035">
    <property type="protein sequence ID" value="PIT86854.1"/>
    <property type="molecule type" value="Genomic_DNA"/>
</dbReference>
<dbReference type="AlphaFoldDB" id="A0A2M6W224"/>
<comment type="caution">
    <text evidence="5">The sequence shown here is derived from an EMBL/GenBank/DDBJ whole genome shotgun (WGS) entry which is preliminary data.</text>
</comment>
<evidence type="ECO:0000313" key="6">
    <source>
        <dbReference type="Proteomes" id="UP000229362"/>
    </source>
</evidence>
<feature type="chain" id="PRO_5014889099" description="DUF5667 domain-containing protein" evidence="3">
    <location>
        <begin position="18"/>
        <end position="359"/>
    </location>
</feature>
<dbReference type="InterPro" id="IPR043725">
    <property type="entry name" value="DUF5667"/>
</dbReference>
<evidence type="ECO:0000313" key="5">
    <source>
        <dbReference type="EMBL" id="PIT86854.1"/>
    </source>
</evidence>
<feature type="compositionally biased region" description="Basic and acidic residues" evidence="2">
    <location>
        <begin position="302"/>
        <end position="311"/>
    </location>
</feature>
<sequence>MALLSMFFLLLSVPAFAQTDDVDDTTADVVTTEVVVEGEFEGLDIEEPEKLPGGFGLFWKSVRERVTIGFTFDPVAKAEKRLQFAEERIRMAERFAERTDDPKAQERLDRAVERANILVEKIEEKREDWLAREDERAKRLLRNVVTHHDRREQIFDRIEERIPESRREAFELQREDLVNRSRRLMNAIENEDIPEDVRLHLEDVKERIENHAQIMEEHRDAVGALRGAAAVGDEDARAALETLREQRKVQLEKNREEYRERIDVRREDRQDDVRERGDTRAVERDEQAEDGDRQSQPLPSPLKERVEVQENIRGEVRMRSEVLREEDDLKARGEVRTRVETRLRDGQVEVRDRREERVR</sequence>
<feature type="coiled-coil region" evidence="1">
    <location>
        <begin position="75"/>
        <end position="175"/>
    </location>
</feature>
<gene>
    <name evidence="5" type="ORF">COU33_00880</name>
</gene>
<keyword evidence="3" id="KW-0732">Signal</keyword>
<evidence type="ECO:0000259" key="4">
    <source>
        <dbReference type="Pfam" id="PF18915"/>
    </source>
</evidence>
<organism evidence="5 6">
    <name type="scientific">Candidatus Magasanikbacteria bacterium CG10_big_fil_rev_8_21_14_0_10_43_6</name>
    <dbReference type="NCBI Taxonomy" id="1974650"/>
    <lineage>
        <taxon>Bacteria</taxon>
        <taxon>Candidatus Magasanikiibacteriota</taxon>
    </lineage>
</organism>
<evidence type="ECO:0000256" key="1">
    <source>
        <dbReference type="SAM" id="Coils"/>
    </source>
</evidence>
<accession>A0A2M6W224</accession>